<dbReference type="RefSeq" id="WP_251779159.1">
    <property type="nucleotide sequence ID" value="NZ_JAMKFE010000008.1"/>
</dbReference>
<dbReference type="InterPro" id="IPR001940">
    <property type="entry name" value="Peptidase_S1C"/>
</dbReference>
<dbReference type="EC" id="3.4.21.107" evidence="7"/>
<dbReference type="Proteomes" id="UP001165541">
    <property type="component" value="Unassembled WGS sequence"/>
</dbReference>
<dbReference type="InterPro" id="IPR009003">
    <property type="entry name" value="Peptidase_S1_PA"/>
</dbReference>
<evidence type="ECO:0000256" key="2">
    <source>
        <dbReference type="ARBA" id="ARBA00022729"/>
    </source>
</evidence>
<dbReference type="SUPFAM" id="SSF50494">
    <property type="entry name" value="Trypsin-like serine proteases"/>
    <property type="match status" value="1"/>
</dbReference>
<reference evidence="7" key="1">
    <citation type="submission" date="2022-05" db="EMBL/GenBank/DDBJ databases">
        <title>Schlegelella sp. nov., isolated from mangrove soil.</title>
        <authorList>
            <person name="Liu Y."/>
            <person name="Ge X."/>
            <person name="Liu W."/>
        </authorList>
    </citation>
    <scope>NUCLEOTIDE SEQUENCE</scope>
    <source>
        <strain evidence="7">S2-27</strain>
    </source>
</reference>
<dbReference type="Gene3D" id="2.30.42.10">
    <property type="match status" value="1"/>
</dbReference>
<dbReference type="SUPFAM" id="SSF50156">
    <property type="entry name" value="PDZ domain-like"/>
    <property type="match status" value="1"/>
</dbReference>
<dbReference type="Pfam" id="PF13365">
    <property type="entry name" value="Trypsin_2"/>
    <property type="match status" value="1"/>
</dbReference>
<keyword evidence="1" id="KW-0645">Protease</keyword>
<dbReference type="PROSITE" id="PS50106">
    <property type="entry name" value="PDZ"/>
    <property type="match status" value="1"/>
</dbReference>
<evidence type="ECO:0000256" key="5">
    <source>
        <dbReference type="ARBA" id="ARBA00022825"/>
    </source>
</evidence>
<sequence>MRKTWLIFSQAVTVAVAALFVVATLKPEWLQRNPSGVVPTISVTEAPAVTPAAAPSSYSAAAKRASPAVVNIATSKAPTRNPQMEDPWFRFFFGEQGAQPQVGLGSGVIVSSEGYLLTNNHVIEGADDIEVMLSDGRKTSAKVVGSDPETDLAVLKIELDKLPAVTFGDSDALEVGDVVLAIGNPFGVGQTVTSGIISALGRNQLGINTFENFIQTDAAINPGNSGGALIDAGGNLMGINTAIYSRSGGNMGIGFAIPASTARQVMESLIRDGQVTRGWIGVEPQDLTPEMAQTFNLPVEDGVLITGVLQGGPAQQAGVRPGDVVVAVAGKPVKSTVQLLNAVAELKPGSEAEIGVQRGSESIEMRVKVAQRPKVQRQLR</sequence>
<dbReference type="EMBL" id="JAMKFE010000008">
    <property type="protein sequence ID" value="MCM5680707.1"/>
    <property type="molecule type" value="Genomic_DNA"/>
</dbReference>
<accession>A0ABT0YPP6</accession>
<dbReference type="InterPro" id="IPR051201">
    <property type="entry name" value="Chloro_Bact_Ser_Proteases"/>
</dbReference>
<gene>
    <name evidence="7" type="ORF">M8A51_14365</name>
</gene>
<dbReference type="PRINTS" id="PR00834">
    <property type="entry name" value="PROTEASES2C"/>
</dbReference>
<keyword evidence="2" id="KW-0732">Signal</keyword>
<dbReference type="GO" id="GO:0016787">
    <property type="term" value="F:hydrolase activity"/>
    <property type="evidence" value="ECO:0007669"/>
    <property type="project" value="UniProtKB-KW"/>
</dbReference>
<dbReference type="InterPro" id="IPR036034">
    <property type="entry name" value="PDZ_sf"/>
</dbReference>
<dbReference type="InterPro" id="IPR011782">
    <property type="entry name" value="Pept_S1C_Do"/>
</dbReference>
<protein>
    <submittedName>
        <fullName evidence="7">Do family serine endopeptidase</fullName>
        <ecNumber evidence="7">3.4.21.107</ecNumber>
    </submittedName>
</protein>
<evidence type="ECO:0000256" key="1">
    <source>
        <dbReference type="ARBA" id="ARBA00022670"/>
    </source>
</evidence>
<keyword evidence="4 7" id="KW-0378">Hydrolase</keyword>
<evidence type="ECO:0000256" key="3">
    <source>
        <dbReference type="ARBA" id="ARBA00022737"/>
    </source>
</evidence>
<evidence type="ECO:0000256" key="4">
    <source>
        <dbReference type="ARBA" id="ARBA00022801"/>
    </source>
</evidence>
<dbReference type="InterPro" id="IPR001478">
    <property type="entry name" value="PDZ"/>
</dbReference>
<keyword evidence="8" id="KW-1185">Reference proteome</keyword>
<evidence type="ECO:0000259" key="6">
    <source>
        <dbReference type="PROSITE" id="PS50106"/>
    </source>
</evidence>
<proteinExistence type="predicted"/>
<evidence type="ECO:0000313" key="7">
    <source>
        <dbReference type="EMBL" id="MCM5680707.1"/>
    </source>
</evidence>
<name>A0ABT0YPP6_9BURK</name>
<dbReference type="PANTHER" id="PTHR43343">
    <property type="entry name" value="PEPTIDASE S12"/>
    <property type="match status" value="1"/>
</dbReference>
<organism evidence="7 8">
    <name type="scientific">Caldimonas mangrovi</name>
    <dbReference type="NCBI Taxonomy" id="2944811"/>
    <lineage>
        <taxon>Bacteria</taxon>
        <taxon>Pseudomonadati</taxon>
        <taxon>Pseudomonadota</taxon>
        <taxon>Betaproteobacteria</taxon>
        <taxon>Burkholderiales</taxon>
        <taxon>Sphaerotilaceae</taxon>
        <taxon>Caldimonas</taxon>
    </lineage>
</organism>
<keyword evidence="5" id="KW-0720">Serine protease</keyword>
<dbReference type="SMART" id="SM00228">
    <property type="entry name" value="PDZ"/>
    <property type="match status" value="1"/>
</dbReference>
<feature type="domain" description="PDZ" evidence="6">
    <location>
        <begin position="269"/>
        <end position="347"/>
    </location>
</feature>
<comment type="caution">
    <text evidence="7">The sequence shown here is derived from an EMBL/GenBank/DDBJ whole genome shotgun (WGS) entry which is preliminary data.</text>
</comment>
<dbReference type="PANTHER" id="PTHR43343:SF3">
    <property type="entry name" value="PROTEASE DO-LIKE 8, CHLOROPLASTIC"/>
    <property type="match status" value="1"/>
</dbReference>
<keyword evidence="3" id="KW-0677">Repeat</keyword>
<dbReference type="Gene3D" id="2.40.10.120">
    <property type="match status" value="1"/>
</dbReference>
<evidence type="ECO:0000313" key="8">
    <source>
        <dbReference type="Proteomes" id="UP001165541"/>
    </source>
</evidence>
<dbReference type="Pfam" id="PF13180">
    <property type="entry name" value="PDZ_2"/>
    <property type="match status" value="1"/>
</dbReference>
<dbReference type="NCBIfam" id="TIGR02037">
    <property type="entry name" value="degP_htrA_DO"/>
    <property type="match status" value="1"/>
</dbReference>